<dbReference type="GO" id="GO:0051537">
    <property type="term" value="F:2 iron, 2 sulfur cluster binding"/>
    <property type="evidence" value="ECO:0007669"/>
    <property type="project" value="UniProtKB-KW"/>
</dbReference>
<dbReference type="PANTHER" id="PTHR43756:SF5">
    <property type="entry name" value="CHOLINE MONOOXYGENASE, CHLOROPLASTIC"/>
    <property type="match status" value="1"/>
</dbReference>
<evidence type="ECO:0000256" key="10">
    <source>
        <dbReference type="ARBA" id="ARBA00023004"/>
    </source>
</evidence>
<proteinExistence type="inferred from homology"/>
<evidence type="ECO:0000256" key="7">
    <source>
        <dbReference type="ARBA" id="ARBA00022714"/>
    </source>
</evidence>
<dbReference type="Pfam" id="PF00848">
    <property type="entry name" value="Ring_hydroxyl_A"/>
    <property type="match status" value="1"/>
</dbReference>
<dbReference type="OrthoDB" id="426882at2759"/>
<evidence type="ECO:0000256" key="9">
    <source>
        <dbReference type="ARBA" id="ARBA00023002"/>
    </source>
</evidence>
<comment type="pathway">
    <text evidence="3">Amine and polyamine biosynthesis; betaine biosynthesis via choline pathway; betaine aldehyde from choline (monooxygenase route): step 1/1.</text>
</comment>
<comment type="similarity">
    <text evidence="4">Belongs to the choline monooxygenase family.</text>
</comment>
<dbReference type="SUPFAM" id="SSF50022">
    <property type="entry name" value="ISP domain"/>
    <property type="match status" value="1"/>
</dbReference>
<accession>A0A9N8HIX0</accession>
<feature type="domain" description="Rieske" evidence="13">
    <location>
        <begin position="118"/>
        <end position="256"/>
    </location>
</feature>
<dbReference type="CDD" id="cd03469">
    <property type="entry name" value="Rieske_RO_Alpha_N"/>
    <property type="match status" value="1"/>
</dbReference>
<dbReference type="GO" id="GO:0019133">
    <property type="term" value="F:choline monooxygenase activity"/>
    <property type="evidence" value="ECO:0007669"/>
    <property type="project" value="UniProtKB-EC"/>
</dbReference>
<evidence type="ECO:0000256" key="2">
    <source>
        <dbReference type="ARBA" id="ARBA00002149"/>
    </source>
</evidence>
<keyword evidence="8" id="KW-0479">Metal-binding</keyword>
<dbReference type="InterPro" id="IPR036922">
    <property type="entry name" value="Rieske_2Fe-2S_sf"/>
</dbReference>
<comment type="caution">
    <text evidence="14">The sequence shown here is derived from an EMBL/GenBank/DDBJ whole genome shotgun (WGS) entry which is preliminary data.</text>
</comment>
<evidence type="ECO:0000313" key="14">
    <source>
        <dbReference type="EMBL" id="CAB9514407.1"/>
    </source>
</evidence>
<evidence type="ECO:0000313" key="15">
    <source>
        <dbReference type="Proteomes" id="UP001153069"/>
    </source>
</evidence>
<comment type="function">
    <text evidence="2">Catalyzes the first step of the osmoprotectant glycine betaine synthesis.</text>
</comment>
<name>A0A9N8HIX0_9STRA</name>
<evidence type="ECO:0000256" key="4">
    <source>
        <dbReference type="ARBA" id="ARBA00010848"/>
    </source>
</evidence>
<dbReference type="Gene3D" id="2.102.10.10">
    <property type="entry name" value="Rieske [2Fe-2S] iron-sulphur domain"/>
    <property type="match status" value="1"/>
</dbReference>
<evidence type="ECO:0000256" key="3">
    <source>
        <dbReference type="ARBA" id="ARBA00004866"/>
    </source>
</evidence>
<dbReference type="InterPro" id="IPR015879">
    <property type="entry name" value="Ring_hydroxy_dOase_asu_C_dom"/>
</dbReference>
<dbReference type="Gene3D" id="3.90.380.10">
    <property type="entry name" value="Naphthalene 1,2-dioxygenase Alpha Subunit, Chain A, domain 1"/>
    <property type="match status" value="2"/>
</dbReference>
<dbReference type="InterPro" id="IPR001663">
    <property type="entry name" value="Rng_hydr_dOase-A"/>
</dbReference>
<evidence type="ECO:0000259" key="13">
    <source>
        <dbReference type="PROSITE" id="PS51296"/>
    </source>
</evidence>
<evidence type="ECO:0000256" key="5">
    <source>
        <dbReference type="ARBA" id="ARBA00012763"/>
    </source>
</evidence>
<dbReference type="InterPro" id="IPR017941">
    <property type="entry name" value="Rieske_2Fe-2S"/>
</dbReference>
<comment type="catalytic activity">
    <reaction evidence="12">
        <text>choline + 2 reduced [2Fe-2S]-[ferredoxin] + O2 + 2 H(+) = betaine aldehyde hydrate + 2 oxidized [2Fe-2S]-[ferredoxin] + H2O</text>
        <dbReference type="Rhea" id="RHEA:17769"/>
        <dbReference type="Rhea" id="RHEA-COMP:10000"/>
        <dbReference type="Rhea" id="RHEA-COMP:10001"/>
        <dbReference type="ChEBI" id="CHEBI:15354"/>
        <dbReference type="ChEBI" id="CHEBI:15377"/>
        <dbReference type="ChEBI" id="CHEBI:15378"/>
        <dbReference type="ChEBI" id="CHEBI:15379"/>
        <dbReference type="ChEBI" id="CHEBI:15870"/>
        <dbReference type="ChEBI" id="CHEBI:33737"/>
        <dbReference type="ChEBI" id="CHEBI:33738"/>
        <dbReference type="EC" id="1.14.15.7"/>
    </reaction>
</comment>
<evidence type="ECO:0000256" key="6">
    <source>
        <dbReference type="ARBA" id="ARBA00014931"/>
    </source>
</evidence>
<organism evidence="14 15">
    <name type="scientific">Seminavis robusta</name>
    <dbReference type="NCBI Taxonomy" id="568900"/>
    <lineage>
        <taxon>Eukaryota</taxon>
        <taxon>Sar</taxon>
        <taxon>Stramenopiles</taxon>
        <taxon>Ochrophyta</taxon>
        <taxon>Bacillariophyta</taxon>
        <taxon>Bacillariophyceae</taxon>
        <taxon>Bacillariophycidae</taxon>
        <taxon>Naviculales</taxon>
        <taxon>Naviculaceae</taxon>
        <taxon>Seminavis</taxon>
    </lineage>
</organism>
<dbReference type="Proteomes" id="UP001153069">
    <property type="component" value="Unassembled WGS sequence"/>
</dbReference>
<keyword evidence="9" id="KW-0560">Oxidoreductase</keyword>
<evidence type="ECO:0000256" key="12">
    <source>
        <dbReference type="ARBA" id="ARBA00049097"/>
    </source>
</evidence>
<protein>
    <recommendedName>
        <fullName evidence="6">Choline monooxygenase, chloroplastic</fullName>
        <ecNumber evidence="5">1.14.15.7</ecNumber>
    </recommendedName>
</protein>
<keyword evidence="11" id="KW-0411">Iron-sulfur</keyword>
<dbReference type="Pfam" id="PF00355">
    <property type="entry name" value="Rieske"/>
    <property type="match status" value="1"/>
</dbReference>
<dbReference type="EC" id="1.14.15.7" evidence="5"/>
<evidence type="ECO:0000256" key="1">
    <source>
        <dbReference type="ARBA" id="ARBA00001962"/>
    </source>
</evidence>
<dbReference type="SUPFAM" id="SSF55961">
    <property type="entry name" value="Bet v1-like"/>
    <property type="match status" value="1"/>
</dbReference>
<evidence type="ECO:0000256" key="8">
    <source>
        <dbReference type="ARBA" id="ARBA00022723"/>
    </source>
</evidence>
<keyword evidence="15" id="KW-1185">Reference proteome</keyword>
<dbReference type="GO" id="GO:0005506">
    <property type="term" value="F:iron ion binding"/>
    <property type="evidence" value="ECO:0007669"/>
    <property type="project" value="InterPro"/>
</dbReference>
<evidence type="ECO:0000256" key="11">
    <source>
        <dbReference type="ARBA" id="ARBA00023014"/>
    </source>
</evidence>
<gene>
    <name evidence="14" type="ORF">SEMRO_651_G181630.1</name>
</gene>
<keyword evidence="14" id="KW-0503">Monooxygenase</keyword>
<keyword evidence="7" id="KW-0001">2Fe-2S</keyword>
<dbReference type="AlphaFoldDB" id="A0A9N8HIX0"/>
<comment type="cofactor">
    <cofactor evidence="1">
        <name>Fe cation</name>
        <dbReference type="ChEBI" id="CHEBI:24875"/>
    </cofactor>
</comment>
<reference evidence="14" key="1">
    <citation type="submission" date="2020-06" db="EMBL/GenBank/DDBJ databases">
        <authorList>
            <consortium name="Plant Systems Biology data submission"/>
        </authorList>
    </citation>
    <scope>NUCLEOTIDE SEQUENCE</scope>
    <source>
        <strain evidence="14">D6</strain>
    </source>
</reference>
<dbReference type="PROSITE" id="PS51296">
    <property type="entry name" value="RIESKE"/>
    <property type="match status" value="1"/>
</dbReference>
<dbReference type="EMBL" id="CAICTM010000650">
    <property type="protein sequence ID" value="CAB9514407.1"/>
    <property type="molecule type" value="Genomic_DNA"/>
</dbReference>
<keyword evidence="10" id="KW-0408">Iron</keyword>
<dbReference type="PANTHER" id="PTHR43756">
    <property type="entry name" value="CHOLINE MONOOXYGENASE, CHLOROPLASTIC"/>
    <property type="match status" value="1"/>
</dbReference>
<sequence length="486" mass="54164">MSCLLAFKSGAGKHGRLVASTVVFRRFLSSPVESPSTINSAAPYLTGQDLKLENKSPTVERRVRNEVSRYSVGVPLEESLSPPSSWYKDPQIFQLEQEAVFLDNRNNWVAVTALDTSSASTSTSTRKPGFYQTGTFLGQPYLLTRNQKGTLQAFYNVCTHMGSCLVGPWTNQCHSSSSASSKISLTSSLVGQSTQGNLTKRANAQTSFQCPYHGWQFNLDGRLTKATHVKGIQNFRAKDFSLKQIPLKQVGPVVFLNFAAAGNKQVDGYDGSNGHKDLFDQSRSLFLDRLGQNGFLPDLSNMKLVKTKQYTVKCNWKVFCDNYGDGCYHCSFAHADLAANIDETNYSTEILSPHLTIQQAPPSDADDERFGTKTAIYAQWYPNIMLNRYGPWLDLDLVTPLDVATTQVTKAWFLETDYPVPSATYLDTSLQSSEQVHEEDVFLCENVQLGLQSRGFEAGRYVPSKQIATYHFHQRLATDLRLHCLS</sequence>